<proteinExistence type="predicted"/>
<organism evidence="1">
    <name type="scientific">Mucochytrium quahogii</name>
    <dbReference type="NCBI Taxonomy" id="96639"/>
    <lineage>
        <taxon>Eukaryota</taxon>
        <taxon>Sar</taxon>
        <taxon>Stramenopiles</taxon>
        <taxon>Bigyra</taxon>
        <taxon>Labyrinthulomycetes</taxon>
        <taxon>Thraustochytrida</taxon>
        <taxon>Thraustochytriidae</taxon>
        <taxon>Mucochytrium</taxon>
    </lineage>
</organism>
<evidence type="ECO:0000313" key="1">
    <source>
        <dbReference type="EMBL" id="CAD9662175.1"/>
    </source>
</evidence>
<reference evidence="1" key="1">
    <citation type="submission" date="2021-01" db="EMBL/GenBank/DDBJ databases">
        <authorList>
            <person name="Corre E."/>
            <person name="Pelletier E."/>
            <person name="Niang G."/>
            <person name="Scheremetjew M."/>
            <person name="Finn R."/>
            <person name="Kale V."/>
            <person name="Holt S."/>
            <person name="Cochrane G."/>
            <person name="Meng A."/>
            <person name="Brown T."/>
            <person name="Cohen L."/>
        </authorList>
    </citation>
    <scope>NUCLEOTIDE SEQUENCE</scope>
    <source>
        <strain evidence="1">NY070348D</strain>
    </source>
</reference>
<name>A0A7S2R6S6_9STRA</name>
<accession>A0A7S2R6S6</accession>
<dbReference type="EMBL" id="HBHK01000391">
    <property type="protein sequence ID" value="CAD9662175.1"/>
    <property type="molecule type" value="Transcribed_RNA"/>
</dbReference>
<protein>
    <submittedName>
        <fullName evidence="1">Uncharacterized protein</fullName>
    </submittedName>
</protein>
<dbReference type="AlphaFoldDB" id="A0A7S2R6S6"/>
<gene>
    <name evidence="1" type="ORF">QSP1433_LOCUS230</name>
</gene>
<sequence>MSFLQSLKPIERKLVYGVGAYGVVGFLYSAVNRASAKPEEKPAPAPAPAPAPKAVEAAPAPAPVVVHKPVATATPAASSPSFEGPNDPAVLFALQDIQTRLSLIEKALKL</sequence>